<dbReference type="Proteomes" id="UP000234327">
    <property type="component" value="Unassembled WGS sequence"/>
</dbReference>
<dbReference type="AlphaFoldDB" id="A0A2H1JRS4"/>
<reference evidence="1 2" key="1">
    <citation type="submission" date="2017-03" db="EMBL/GenBank/DDBJ databases">
        <authorList>
            <person name="Afonso C.L."/>
            <person name="Miller P.J."/>
            <person name="Scott M.A."/>
            <person name="Spackman E."/>
            <person name="Goraichik I."/>
            <person name="Dimitrov K.M."/>
            <person name="Suarez D.L."/>
            <person name="Swayne D.E."/>
        </authorList>
    </citation>
    <scope>NUCLEOTIDE SEQUENCE [LARGE SCALE GENOMIC DNA]</scope>
    <source>
        <strain evidence="2">6(3)</strain>
    </source>
</reference>
<accession>A0A2H1JRS4</accession>
<name>A0A2H1JRS4_BREAU</name>
<dbReference type="RefSeq" id="WP_257944447.1">
    <property type="nucleotide sequence ID" value="NZ_FXYZ01000011.1"/>
</dbReference>
<evidence type="ECO:0000313" key="2">
    <source>
        <dbReference type="Proteomes" id="UP000234327"/>
    </source>
</evidence>
<proteinExistence type="predicted"/>
<organism evidence="1 2">
    <name type="scientific">Brevibacterium aurantiacum</name>
    <dbReference type="NCBI Taxonomy" id="273384"/>
    <lineage>
        <taxon>Bacteria</taxon>
        <taxon>Bacillati</taxon>
        <taxon>Actinomycetota</taxon>
        <taxon>Actinomycetes</taxon>
        <taxon>Micrococcales</taxon>
        <taxon>Brevibacteriaceae</taxon>
        <taxon>Brevibacterium</taxon>
    </lineage>
</organism>
<sequence length="41" mass="4581">MLLATKMRLTFTPECGHRYPSFTEISRAADFITGTSACIRS</sequence>
<dbReference type="EMBL" id="FXYZ01000011">
    <property type="protein sequence ID" value="SMX90159.1"/>
    <property type="molecule type" value="Genomic_DNA"/>
</dbReference>
<evidence type="ECO:0000313" key="1">
    <source>
        <dbReference type="EMBL" id="SMX90159.1"/>
    </source>
</evidence>
<gene>
    <name evidence="1" type="ORF">BAURA63_02565</name>
</gene>
<protein>
    <submittedName>
        <fullName evidence="1">Uncharacterized protein</fullName>
    </submittedName>
</protein>